<keyword evidence="1" id="KW-0732">Signal</keyword>
<dbReference type="KEGG" id="gax:Pan161_33360"/>
<organism evidence="3 4">
    <name type="scientific">Gimesia algae</name>
    <dbReference type="NCBI Taxonomy" id="2527971"/>
    <lineage>
        <taxon>Bacteria</taxon>
        <taxon>Pseudomonadati</taxon>
        <taxon>Planctomycetota</taxon>
        <taxon>Planctomycetia</taxon>
        <taxon>Planctomycetales</taxon>
        <taxon>Planctomycetaceae</taxon>
        <taxon>Gimesia</taxon>
    </lineage>
</organism>
<accession>A0A517VF91</accession>
<reference evidence="3 4" key="1">
    <citation type="submission" date="2019-02" db="EMBL/GenBank/DDBJ databases">
        <title>Deep-cultivation of Planctomycetes and their phenomic and genomic characterization uncovers novel biology.</title>
        <authorList>
            <person name="Wiegand S."/>
            <person name="Jogler M."/>
            <person name="Boedeker C."/>
            <person name="Pinto D."/>
            <person name="Vollmers J."/>
            <person name="Rivas-Marin E."/>
            <person name="Kohn T."/>
            <person name="Peeters S.H."/>
            <person name="Heuer A."/>
            <person name="Rast P."/>
            <person name="Oberbeckmann S."/>
            <person name="Bunk B."/>
            <person name="Jeske O."/>
            <person name="Meyerdierks A."/>
            <person name="Storesund J.E."/>
            <person name="Kallscheuer N."/>
            <person name="Luecker S."/>
            <person name="Lage O.M."/>
            <person name="Pohl T."/>
            <person name="Merkel B.J."/>
            <person name="Hornburger P."/>
            <person name="Mueller R.-W."/>
            <person name="Bruemmer F."/>
            <person name="Labrenz M."/>
            <person name="Spormann A.M."/>
            <person name="Op den Camp H."/>
            <person name="Overmann J."/>
            <person name="Amann R."/>
            <person name="Jetten M.S.M."/>
            <person name="Mascher T."/>
            <person name="Medema M.H."/>
            <person name="Devos D.P."/>
            <person name="Kaster A.-K."/>
            <person name="Ovreas L."/>
            <person name="Rohde M."/>
            <person name="Galperin M.Y."/>
            <person name="Jogler C."/>
        </authorList>
    </citation>
    <scope>NUCLEOTIDE SEQUENCE [LARGE SCALE GENOMIC DNA]</scope>
    <source>
        <strain evidence="3 4">Pan161</strain>
    </source>
</reference>
<dbReference type="Proteomes" id="UP000316855">
    <property type="component" value="Chromosome"/>
</dbReference>
<proteinExistence type="predicted"/>
<keyword evidence="4" id="KW-1185">Reference proteome</keyword>
<evidence type="ECO:0000313" key="3">
    <source>
        <dbReference type="EMBL" id="QDT91674.1"/>
    </source>
</evidence>
<evidence type="ECO:0000313" key="4">
    <source>
        <dbReference type="Proteomes" id="UP000316855"/>
    </source>
</evidence>
<dbReference type="OrthoDB" id="9790058at2"/>
<feature type="domain" description="Neutral/alkaline non-lysosomal ceramidase N-terminal" evidence="2">
    <location>
        <begin position="35"/>
        <end position="293"/>
    </location>
</feature>
<evidence type="ECO:0000256" key="1">
    <source>
        <dbReference type="SAM" id="SignalP"/>
    </source>
</evidence>
<evidence type="ECO:0000259" key="2">
    <source>
        <dbReference type="Pfam" id="PF04734"/>
    </source>
</evidence>
<dbReference type="RefSeq" id="WP_145228612.1">
    <property type="nucleotide sequence ID" value="NZ_CP036343.1"/>
</dbReference>
<name>A0A517VF91_9PLAN</name>
<dbReference type="EMBL" id="CP036343">
    <property type="protein sequence ID" value="QDT91674.1"/>
    <property type="molecule type" value="Genomic_DNA"/>
</dbReference>
<feature type="signal peptide" evidence="1">
    <location>
        <begin position="1"/>
        <end position="28"/>
    </location>
</feature>
<protein>
    <submittedName>
        <fullName evidence="3">Neutral/alkaline non-lysosomal ceramidase</fullName>
    </submittedName>
</protein>
<feature type="chain" id="PRO_5022092430" evidence="1">
    <location>
        <begin position="29"/>
        <end position="494"/>
    </location>
</feature>
<dbReference type="Pfam" id="PF04734">
    <property type="entry name" value="Ceramidase_alk"/>
    <property type="match status" value="1"/>
</dbReference>
<dbReference type="InterPro" id="IPR031329">
    <property type="entry name" value="NEUT/ALK_ceramidase_N"/>
</dbReference>
<gene>
    <name evidence="3" type="ORF">Pan161_33360</name>
</gene>
<sequence precursor="true">MIKDSFKRNSVLVLLFLICLVASPPCLATEKQTVFKAGAATSNITPPLGQLIVGGWKPIPATQVHDELHARSIVLDDGKTQVAIVLCDNVGIPESVFDLAKEQAHKATGIPKSHMLLASTHTHSATTARGPSKVIRETEFTEYQKFLASRISDSIQRALYQLEPARIGWGKVDEPSELHNRRWFVNDTSLLTNPFGGIDRVRMNPPRAHKALDRPAGPTDPEISFISIQSLDQRPIALLANYSLHYVGGVRSGEISADYFGYFARIITKKLNGENQHPPFVGILSNGTSGDVNNINFTQKNGRRYKQYEKMQEVAEKVASRVQEAHQQIKFHDWVPLGAMTANLPLKLRKPTPEMLEHFEKVTSAPKNKSRTRHSREEIYAERIAGLKDAPDEIKIPLQTIRIGDLGIAAIPFETFTETGLELKDRSPFAETFTIELANGSFGYLPTPEQHRWGGYETWLGTNYVEKDATTKIVSTLLKLFHSLKDKQSSTQKN</sequence>
<dbReference type="AlphaFoldDB" id="A0A517VF91"/>